<organism evidence="2 3">
    <name type="scientific">Oceanobacillus oncorhynchi</name>
    <dbReference type="NCBI Taxonomy" id="545501"/>
    <lineage>
        <taxon>Bacteria</taxon>
        <taxon>Bacillati</taxon>
        <taxon>Bacillota</taxon>
        <taxon>Bacilli</taxon>
        <taxon>Bacillales</taxon>
        <taxon>Bacillaceae</taxon>
        <taxon>Oceanobacillus</taxon>
    </lineage>
</organism>
<dbReference type="Gene3D" id="3.40.50.300">
    <property type="entry name" value="P-loop containing nucleotide triphosphate hydrolases"/>
    <property type="match status" value="1"/>
</dbReference>
<dbReference type="CDD" id="cd01855">
    <property type="entry name" value="YqeH"/>
    <property type="match status" value="1"/>
</dbReference>
<dbReference type="Proteomes" id="UP000040453">
    <property type="component" value="Unassembled WGS sequence"/>
</dbReference>
<evidence type="ECO:0000313" key="2">
    <source>
        <dbReference type="EMBL" id="CEI84215.1"/>
    </source>
</evidence>
<reference evidence="2 3" key="1">
    <citation type="submission" date="2014-11" db="EMBL/GenBank/DDBJ databases">
        <authorList>
            <person name="Urmite Genomes Urmite Genomes"/>
        </authorList>
    </citation>
    <scope>NUCLEOTIDE SEQUENCE [LARGE SCALE GENOMIC DNA]</scope>
    <source>
        <strain evidence="2 3">Oc5</strain>
    </source>
</reference>
<accession>A0A0A1MFP2</accession>
<dbReference type="Pfam" id="PF21516">
    <property type="entry name" value="YqeH-like_C"/>
    <property type="match status" value="1"/>
</dbReference>
<proteinExistence type="predicted"/>
<protein>
    <submittedName>
        <fullName evidence="2">GTPase Der</fullName>
    </submittedName>
</protein>
<dbReference type="InterPro" id="IPR019988">
    <property type="entry name" value="GTP-bd_ribosome_bgen_YqeH"/>
</dbReference>
<dbReference type="Pfam" id="PF01926">
    <property type="entry name" value="MMR_HSR1"/>
    <property type="match status" value="1"/>
</dbReference>
<dbReference type="PANTHER" id="PTHR46434:SF1">
    <property type="entry name" value="GENETIC INTERACTOR OF PROHIBITINS 3, MITOCHONDRIAL"/>
    <property type="match status" value="1"/>
</dbReference>
<dbReference type="InterPro" id="IPR048422">
    <property type="entry name" value="NOA1/YqeH-like_C"/>
</dbReference>
<keyword evidence="3" id="KW-1185">Reference proteome</keyword>
<dbReference type="GO" id="GO:0005525">
    <property type="term" value="F:GTP binding"/>
    <property type="evidence" value="ECO:0007669"/>
    <property type="project" value="InterPro"/>
</dbReference>
<dbReference type="InterPro" id="IPR006073">
    <property type="entry name" value="GTP-bd"/>
</dbReference>
<evidence type="ECO:0000313" key="3">
    <source>
        <dbReference type="Proteomes" id="UP000040453"/>
    </source>
</evidence>
<dbReference type="PROSITE" id="PS51721">
    <property type="entry name" value="G_CP"/>
    <property type="match status" value="1"/>
</dbReference>
<dbReference type="InterPro" id="IPR030378">
    <property type="entry name" value="G_CP_dom"/>
</dbReference>
<dbReference type="SUPFAM" id="SSF52540">
    <property type="entry name" value="P-loop containing nucleoside triphosphate hydrolases"/>
    <property type="match status" value="1"/>
</dbReference>
<dbReference type="NCBIfam" id="TIGR03597">
    <property type="entry name" value="GTPase_YqeH"/>
    <property type="match status" value="1"/>
</dbReference>
<dbReference type="PANTHER" id="PTHR46434">
    <property type="entry name" value="GENETIC INTERACTOR OF PROHIBITINS 3, MITOCHONDRIAL"/>
    <property type="match status" value="1"/>
</dbReference>
<dbReference type="RefSeq" id="WP_042534877.1">
    <property type="nucleotide sequence ID" value="NZ_CDGG01000001.1"/>
</dbReference>
<evidence type="ECO:0000259" key="1">
    <source>
        <dbReference type="PROSITE" id="PS51721"/>
    </source>
</evidence>
<dbReference type="EMBL" id="CDGG01000001">
    <property type="protein sequence ID" value="CEI84215.1"/>
    <property type="molecule type" value="Genomic_DNA"/>
</dbReference>
<name>A0A0A1MFP2_9BACI</name>
<gene>
    <name evidence="2" type="primary">der_3</name>
    <name evidence="2" type="ORF">BN997_04158</name>
</gene>
<sequence length="370" mass="41392">MEQHICQGCGSIIQTEHPNEAGYAPVSALEKDVILCKRCFRLKHYNEIQDVSITDEDFLKMVSSIRDRNGLIVHIIDVFDVDGTLLSNLPRITGDNPIILVGNKLDLLPKSTNENKLKQWLRHEASQLGIKIKDVVLISSVKGKGIDELKEKIEAHRSGKDVFIVGVTNVGKSTFINRLIKESTGEEEAITTSYFPGTTLGFIEIPLDEDSFLVDTPGIVNKQQMAHYVSEKELKMITPKKEIKARVYQLQEQQTLYIGGLVRMDFIKGEKQSFVCYFSNDLTIHRTKLENSDELYEKHAGELLSPPYKEQLENFPPLTAHSFKIEKGKVDIVFPGLGWISVQGEGATVAAHSPKGVSVTTRKSLLSGQQ</sequence>
<dbReference type="AlphaFoldDB" id="A0A0A1MFP2"/>
<feature type="domain" description="CP-type G" evidence="1">
    <location>
        <begin position="55"/>
        <end position="222"/>
    </location>
</feature>
<dbReference type="InterPro" id="IPR050896">
    <property type="entry name" value="Mito_lipid_metab_GTPase"/>
</dbReference>
<dbReference type="OrthoDB" id="9773841at2"/>
<dbReference type="STRING" id="545501.BN997_04158"/>
<dbReference type="InterPro" id="IPR027417">
    <property type="entry name" value="P-loop_NTPase"/>
</dbReference>